<evidence type="ECO:0000259" key="7">
    <source>
        <dbReference type="SMART" id="SM00496"/>
    </source>
</evidence>
<feature type="compositionally biased region" description="Basic and acidic residues" evidence="5">
    <location>
        <begin position="2677"/>
        <end position="2696"/>
    </location>
</feature>
<gene>
    <name evidence="9" type="ORF">HX858_04525</name>
</gene>
<dbReference type="EMBL" id="JACATH010000003">
    <property type="protein sequence ID" value="NWJ57005.1"/>
    <property type="molecule type" value="Genomic_DNA"/>
</dbReference>
<dbReference type="GO" id="GO:0008305">
    <property type="term" value="C:integrin complex"/>
    <property type="evidence" value="ECO:0007669"/>
    <property type="project" value="InterPro"/>
</dbReference>
<dbReference type="Gene3D" id="2.130.10.130">
    <property type="entry name" value="Integrin alpha, N-terminal"/>
    <property type="match status" value="1"/>
</dbReference>
<evidence type="ECO:0000256" key="2">
    <source>
        <dbReference type="ARBA" id="ARBA00022737"/>
    </source>
</evidence>
<feature type="transmembrane region" description="Helical" evidence="6">
    <location>
        <begin position="282"/>
        <end position="300"/>
    </location>
</feature>
<dbReference type="PROSITE" id="PS51470">
    <property type="entry name" value="FG_GAP"/>
    <property type="match status" value="2"/>
</dbReference>
<dbReference type="Pfam" id="PF13385">
    <property type="entry name" value="Laminin_G_3"/>
    <property type="match status" value="3"/>
</dbReference>
<dbReference type="PANTHER" id="PTHR23220">
    <property type="entry name" value="INTEGRIN ALPHA"/>
    <property type="match status" value="1"/>
</dbReference>
<evidence type="ECO:0000313" key="10">
    <source>
        <dbReference type="Proteomes" id="UP000575480"/>
    </source>
</evidence>
<dbReference type="GO" id="GO:0003677">
    <property type="term" value="F:DNA binding"/>
    <property type="evidence" value="ECO:0007669"/>
    <property type="project" value="InterPro"/>
</dbReference>
<dbReference type="Gene3D" id="2.60.120.200">
    <property type="match status" value="3"/>
</dbReference>
<keyword evidence="6" id="KW-0472">Membrane</keyword>
<name>A0A7K4MU30_9ARCH</name>
<evidence type="ECO:0000313" key="9">
    <source>
        <dbReference type="EMBL" id="NWJ57005.1"/>
    </source>
</evidence>
<feature type="domain" description="Nuclease associated modular" evidence="7">
    <location>
        <begin position="2622"/>
        <end position="2638"/>
    </location>
</feature>
<feature type="transmembrane region" description="Helical" evidence="6">
    <location>
        <begin position="2464"/>
        <end position="2487"/>
    </location>
</feature>
<dbReference type="Pfam" id="PF10102">
    <property type="entry name" value="DUF2341"/>
    <property type="match status" value="1"/>
</dbReference>
<dbReference type="GO" id="GO:0007160">
    <property type="term" value="P:cell-matrix adhesion"/>
    <property type="evidence" value="ECO:0007669"/>
    <property type="project" value="TreeGrafter"/>
</dbReference>
<dbReference type="InterPro" id="IPR006558">
    <property type="entry name" value="LamG-like"/>
</dbReference>
<organism evidence="9 10">
    <name type="scientific">Marine Group I thaumarchaeote</name>
    <dbReference type="NCBI Taxonomy" id="2511932"/>
    <lineage>
        <taxon>Archaea</taxon>
        <taxon>Nitrososphaerota</taxon>
        <taxon>Marine Group I</taxon>
    </lineage>
</organism>
<feature type="domain" description="LamG-like jellyroll fold" evidence="8">
    <location>
        <begin position="611"/>
        <end position="762"/>
    </location>
</feature>
<dbReference type="GO" id="GO:0033627">
    <property type="term" value="P:cell adhesion mediated by integrin"/>
    <property type="evidence" value="ECO:0007669"/>
    <property type="project" value="TreeGrafter"/>
</dbReference>
<dbReference type="SMART" id="SM00191">
    <property type="entry name" value="Int_alpha"/>
    <property type="match status" value="2"/>
</dbReference>
<protein>
    <submittedName>
        <fullName evidence="9">DUF2341 domain-containing protein</fullName>
    </submittedName>
</protein>
<keyword evidence="6" id="KW-0812">Transmembrane</keyword>
<dbReference type="Proteomes" id="UP000575480">
    <property type="component" value="Unassembled WGS sequence"/>
</dbReference>
<dbReference type="Pfam" id="PF01839">
    <property type="entry name" value="FG-GAP"/>
    <property type="match status" value="1"/>
</dbReference>
<feature type="compositionally biased region" description="Basic residues" evidence="5">
    <location>
        <begin position="2667"/>
        <end position="2676"/>
    </location>
</feature>
<dbReference type="InterPro" id="IPR000413">
    <property type="entry name" value="Integrin_alpha"/>
</dbReference>
<feature type="domain" description="Nuclease associated modular" evidence="7">
    <location>
        <begin position="2656"/>
        <end position="2672"/>
    </location>
</feature>
<dbReference type="SUPFAM" id="SSF49899">
    <property type="entry name" value="Concanavalin A-like lectins/glucanases"/>
    <property type="match status" value="3"/>
</dbReference>
<feature type="domain" description="Nuclease associated modular" evidence="7">
    <location>
        <begin position="2605"/>
        <end position="2621"/>
    </location>
</feature>
<dbReference type="GO" id="GO:0098609">
    <property type="term" value="P:cell-cell adhesion"/>
    <property type="evidence" value="ECO:0007669"/>
    <property type="project" value="TreeGrafter"/>
</dbReference>
<dbReference type="SMART" id="SM00560">
    <property type="entry name" value="LamGL"/>
    <property type="match status" value="1"/>
</dbReference>
<evidence type="ECO:0000256" key="3">
    <source>
        <dbReference type="ARBA" id="ARBA00023157"/>
    </source>
</evidence>
<dbReference type="InterPro" id="IPR013517">
    <property type="entry name" value="FG-GAP"/>
</dbReference>
<dbReference type="PRINTS" id="PR01185">
    <property type="entry name" value="INTEGRINA"/>
</dbReference>
<evidence type="ECO:0000256" key="1">
    <source>
        <dbReference type="ARBA" id="ARBA00022729"/>
    </source>
</evidence>
<evidence type="ECO:0000256" key="6">
    <source>
        <dbReference type="SAM" id="Phobius"/>
    </source>
</evidence>
<dbReference type="GO" id="GO:0009897">
    <property type="term" value="C:external side of plasma membrane"/>
    <property type="evidence" value="ECO:0007669"/>
    <property type="project" value="TreeGrafter"/>
</dbReference>
<keyword evidence="4" id="KW-0325">Glycoprotein</keyword>
<dbReference type="InterPro" id="IPR018765">
    <property type="entry name" value="DUF2341"/>
</dbReference>
<reference evidence="9 10" key="1">
    <citation type="journal article" date="2019" name="Environ. Microbiol.">
        <title>Genomics insights into ecotype formation of ammonia-oxidizing archaea in the deep ocean.</title>
        <authorList>
            <person name="Wang Y."/>
            <person name="Huang J.M."/>
            <person name="Cui G.J."/>
            <person name="Nunoura T."/>
            <person name="Takaki Y."/>
            <person name="Li W.L."/>
            <person name="Li J."/>
            <person name="Gao Z.M."/>
            <person name="Takai K."/>
            <person name="Zhang A.Q."/>
            <person name="Stepanauskas R."/>
        </authorList>
    </citation>
    <scope>NUCLEOTIDE SEQUENCE [LARGE SCALE GENOMIC DNA]</scope>
    <source>
        <strain evidence="9 10">L15a</strain>
    </source>
</reference>
<dbReference type="PANTHER" id="PTHR23220:SF122">
    <property type="entry name" value="INTEGRIN ALPHA-PS1"/>
    <property type="match status" value="1"/>
</dbReference>
<dbReference type="InterPro" id="IPR028994">
    <property type="entry name" value="Integrin_alpha_N"/>
</dbReference>
<dbReference type="GO" id="GO:0007229">
    <property type="term" value="P:integrin-mediated signaling pathway"/>
    <property type="evidence" value="ECO:0007669"/>
    <property type="project" value="TreeGrafter"/>
</dbReference>
<dbReference type="InterPro" id="IPR013519">
    <property type="entry name" value="Int_alpha_beta-p"/>
</dbReference>
<proteinExistence type="predicted"/>
<keyword evidence="6" id="KW-1133">Transmembrane helix</keyword>
<dbReference type="GO" id="GO:0005178">
    <property type="term" value="F:integrin binding"/>
    <property type="evidence" value="ECO:0007669"/>
    <property type="project" value="TreeGrafter"/>
</dbReference>
<feature type="domain" description="Nuclease associated modular" evidence="7">
    <location>
        <begin position="2639"/>
        <end position="2655"/>
    </location>
</feature>
<feature type="region of interest" description="Disordered" evidence="5">
    <location>
        <begin position="2619"/>
        <end position="2696"/>
    </location>
</feature>
<evidence type="ECO:0000259" key="8">
    <source>
        <dbReference type="SMART" id="SM00560"/>
    </source>
</evidence>
<accession>A0A7K4MU30</accession>
<keyword evidence="1" id="KW-0732">Signal</keyword>
<comment type="caution">
    <text evidence="9">The sequence shown here is derived from an EMBL/GenBank/DDBJ whole genome shotgun (WGS) entry which is preliminary data.</text>
</comment>
<evidence type="ECO:0000256" key="5">
    <source>
        <dbReference type="SAM" id="MobiDB-lite"/>
    </source>
</evidence>
<sequence>MKSNPFSIFLIIILGFSLVSVSGLGGNSDFSSNYFHHSINLSEDLVLSGGFGQNSNNVFAINLDERLELFNNEGQSAIVSAKYVSDSKAIMERILPNTRVSHVFANAIFDNSKITISDFIETISDTFYDGGAKTPSLPIIPLVFATNGSDLSVQLLQSVGSFTDSIESVFDDTGPQWSETYWPLQHSSYSQSQLFLTPNNFALGSLYYFFDIFEIDSTQNTLVSDDSLILLIIVSSGFVFVLYYIKKRRFVKIPSIIQIYFILFVLQHSIPTGPKIEHPGKFYFLLIFYLVTTFATPYSIGHSYFGSAYGEIDDSEDVMSPEIMAFVETEETIETIPSESSEFDDTDVTQTDNVADSDAPKHFSVSLSEDLAVGDGKPTNNQQSIEPQIQQTIPSLESLQFTTPIIISESITVSDSISDKTSPTSITISESLSFSDSSSKQITISGEILLFESISLQDEMTFESFTAFDGNILLIETVLVSNGIEGVFGVASINISESISLENTIEGILIVPLHETALIYENLSVNDMISINDNSSVVINETLTISDETYRYVSIIRIYEEISLFDGLEQEFTLIPLEFIENISLLPEDTILNSDESNPISLNPYFIDFTNAITISAWVKPDYEDSASQMAIISKDMSFQILLNNRISSQQTPSFLVYDGMHWTEVTSEISLNQDTWHHIAGVINGSEITLYVDGISQGTVVLPSTFLVNDQGQNKQTATMSISENEIIIGAIQKENTTRMTSLFSGQISDVIIYKNALDTDFINDVKENTSPYSKTQIALVESISISDFYKLTGAGSIYLHENVSFSDDNDILENILPIITLDEIDLLGLDPTLDEIIPFDGEEFVTVSDVIPAETDSLAISAWIRPDFDVGSPQYTVVSKENSFNLFVSNILEPTHTAGFSVFDGITWNTITGITELDERWHHIIALVDGSVISLYVDGVLEGKTHLEQFSITDRGQFFTQDSQISLSDSDIVIGAYVSTLRDDIVSNNKFAGDISTVDVYLETLSSEQIQYKYQEDSQQYYKTVSLNEIIEIGDELFDENSFHIILEETLTLLEFTGMNDIYSIEISENLQIFDELLTSRFIPLPESVFFYDNVNSTPYSIISLDEIISFQDGLLNNGTNSNFIHLTETLTLSAKIISFDVPIQLVESISFYDIVSVYDPYDIHLTETLTLSAKIISFDVPIQLVESISFYDDVIVVPSRIILLETISINDDILALNPFVPSVNPEIKMVKSGFLITENPQFEIEYYSEEDAAKIDHQEIIEATQIANQVSKELASTQMELLARPGFNEIITAIEIIGTNIAISQLESQVENILGDNPQAIELAQNKIEQVIQSIDSIAQSLEDTHLEHKASEIEQFVNAIKDIAEINEEQNQTGIWSASDETIYTKIISPDGTIFTDNALFEKQREGKFDVEILSEINAKPGIYTVQSVITVNDVEYTINAEFAWGLVSLNTKKSTYYPGETAEFEIVVLNSVGNPVCNASLVMSINDDVLSSGNGIIPNSDCGIYDAKYLVNVEGTYDVQISAIAQGIQTGFETTFDVASYVEFDVIRTAQSKIDPVNNPNSFDVVIDVTSFVDTDSIEIVESIPSVFDIVTDGVVTTNGEQKTITWNKILDDDSTSVSYSYSVPFVFPELYPLGEVVINYGDNSFTEARPWFVANDPYNMSGVVEINSSTTNGPTLTDEDNFGSSVANIGDLNGDGVNDLAVGARNDNEGGTDRGAIHIMFMNIDGSVDSTVEINSSTANGPTLTNSDKFGFSVANIGDLNGDGVNDIAVGAVEDDNGGTNRGALHILFINAEGSMSIGKSFSQSLSELLSLSDSTVSISAILFPGNWNKKLISTNPSKVSGSTNLTNFPVLITLTDDSDLSTTNVGSSGQGIRFTSDGSTILDYEIESYSGDSTDGTLVAWVEVPTLDYDDSTYIYIHYGQSSVSDLSDATGTWSSTYSQVYHLDESGNGTADEYQNSAANANHGVGAGTTKPSQTTGKVGYANNFSVGSDSDESYIDVGTVSTDFSSQMSVSAWVYFNDYDNSWGRIFDFGQGQANDNIALSHFQTTDDIAFVTFTGGSTGIRFLPTTNTPSGEWVYLTVSHFTNNTLAIWQNGSLVDSITETIRPTVVDRTSSFIGKGNWAADGEMDGLIDELRLSTTAKNADWILTDYNTQNTGTWQPSSNVSQDYFTCEGICLSESLSLSDSISISISLSATTTPTISSTANMGITATTTPTISSSVVTNSSLSATTTPTISSTANMGITATTTPTISSTANMETTAEAGVAAGGDAAEAGAAAGDAAEAGAAAGGGGGGGGGGGVSTPSSGYPPFKIWNVTYDTCDANMITIEVGPNYERMDVLVQTSDGISIAQRADIQPYSNKTVFVAPLITDDGFLKVSAVAYSGHLKINAQPISGNITGCTGILSTEPTLLIPLPEIFLPEEQFQKPDDFITKQQCPIGTTLSDGQCVVKTIQDQPGVIQFTVILLIVLFSIISILFALGWGRRKRKEIIISQLLFETGDEPSKVTIHAKIELPKFVPLELEEKESNLAKQLQILHRQEHLQNRLRLLESQLGEITAEEIQARKNLSVLLVLTKLQLFSVRLPQLPESLKPLPEPVLKKLRVMSSEHKAKIAAARLGKKQSEETKQKIAKSRKGRTMSSEHKAKIAAARLGKKQSEETKQKIAKSRKSTKKKSDSQKPSEQRKLTKKELADKQKELDELIRRYDILGGDDETT</sequence>
<dbReference type="SUPFAM" id="SSF69318">
    <property type="entry name" value="Integrin alpha N-terminal domain"/>
    <property type="match status" value="1"/>
</dbReference>
<keyword evidence="2" id="KW-0677">Repeat</keyword>
<feature type="transmembrane region" description="Helical" evidence="6">
    <location>
        <begin position="227"/>
        <end position="245"/>
    </location>
</feature>
<dbReference type="SMART" id="SM00496">
    <property type="entry name" value="IENR2"/>
    <property type="match status" value="4"/>
</dbReference>
<dbReference type="InterPro" id="IPR013320">
    <property type="entry name" value="ConA-like_dom_sf"/>
</dbReference>
<keyword evidence="3" id="KW-1015">Disulfide bond</keyword>
<dbReference type="InterPro" id="IPR003611">
    <property type="entry name" value="NUMOD3"/>
</dbReference>
<evidence type="ECO:0000256" key="4">
    <source>
        <dbReference type="ARBA" id="ARBA00023180"/>
    </source>
</evidence>